<keyword evidence="4" id="KW-1185">Reference proteome</keyword>
<dbReference type="OMA" id="NDTICQE"/>
<accession>A0A060T0K1</accession>
<feature type="compositionally biased region" description="Polar residues" evidence="1">
    <location>
        <begin position="45"/>
        <end position="56"/>
    </location>
</feature>
<dbReference type="InterPro" id="IPR011009">
    <property type="entry name" value="Kinase-like_dom_sf"/>
</dbReference>
<organism evidence="3 4">
    <name type="scientific">Pycnoporus cinnabarinus</name>
    <name type="common">Cinnabar-red polypore</name>
    <name type="synonym">Trametes cinnabarina</name>
    <dbReference type="NCBI Taxonomy" id="5643"/>
    <lineage>
        <taxon>Eukaryota</taxon>
        <taxon>Fungi</taxon>
        <taxon>Dikarya</taxon>
        <taxon>Basidiomycota</taxon>
        <taxon>Agaricomycotina</taxon>
        <taxon>Agaricomycetes</taxon>
        <taxon>Polyporales</taxon>
        <taxon>Polyporaceae</taxon>
        <taxon>Trametes</taxon>
    </lineage>
</organism>
<protein>
    <recommendedName>
        <fullName evidence="2">Fungal-type protein kinase domain-containing protein</fullName>
    </recommendedName>
</protein>
<proteinExistence type="predicted"/>
<evidence type="ECO:0000313" key="4">
    <source>
        <dbReference type="Proteomes" id="UP000029665"/>
    </source>
</evidence>
<evidence type="ECO:0000259" key="2">
    <source>
        <dbReference type="Pfam" id="PF17667"/>
    </source>
</evidence>
<evidence type="ECO:0000313" key="3">
    <source>
        <dbReference type="EMBL" id="CDO78064.1"/>
    </source>
</evidence>
<name>A0A060T0K1_PYCCI</name>
<sequence>MSEQRSGTAGLHPQAGNPSHPLSTTTVAPNTTDIRPTTPPGHRQAGQTTSSASLNDDTPRSDRVASRHNVASIERIRKILADTMAPDILEGPLDNWLRTYTSDNVGLPQVEKIISSLKSKGLVRDVAGTLSWKDFPDKPSVLSKRNKQKKKSATKDSSSATIDATAGAVHAQESTATGTNEHDIFKPLGPIIDAIAEVDLANLSPSCKYKHEPKTTESEVSGAQHRVDGHLYLLESRSPPAPEGSRLPTSDVAVTFEYKCDYNLTNLVDDVRTVVWALSALIFSTVEDLGYDSDIRRIVEKDAKTKKDRIRYIYHLGDRYFKTLNCRDEYDDLYIATRATRVWEVIEVASFDNPSALPNAQIMVLRDVWLEHGSSTEREIQQKIFERCDELGREFPAPNDDRLRGVDDATRELLHQRLKDASYKELFLTIEKDHRGALSKPVAEGFMPAPDVYFEPLYINQEAKRAGSDPRRASTARTSDPTVPPTLPVQQASAPREYNPRQHNFIVYREVCSALHELDDLHDVVQGLLDVLLALQILFMISWIHRDVSAGNILLYRGRGKLGDLEYAKEFNLSVGRRSSDPKTGTQIFMAVELQTNDTICQEVPADFDDVSQDTDPTDTNTVVRHNFQHDVESIFWILLWILFTRVPDQDCADINATLFHSKNLFFYPRRRQILTKDKFLNEILRRLRQGLPSQLLVSLRTLRATLYSSYVTRATSFEDRATYAPIYGKLRRSLESIAASVPHGRVRLVQPASPLVGSRSSYAPRTDIMHKKLDCPEDVMLAPHKQEAQKRPREESDESHPEKRPARG</sequence>
<feature type="region of interest" description="Disordered" evidence="1">
    <location>
        <begin position="1"/>
        <end position="68"/>
    </location>
</feature>
<feature type="region of interest" description="Disordered" evidence="1">
    <location>
        <begin position="464"/>
        <end position="495"/>
    </location>
</feature>
<dbReference type="Gene3D" id="1.10.510.10">
    <property type="entry name" value="Transferase(Phosphotransferase) domain 1"/>
    <property type="match status" value="1"/>
</dbReference>
<feature type="compositionally biased region" description="Polar residues" evidence="1">
    <location>
        <begin position="16"/>
        <end position="35"/>
    </location>
</feature>
<dbReference type="OrthoDB" id="2748442at2759"/>
<feature type="region of interest" description="Disordered" evidence="1">
    <location>
        <begin position="774"/>
        <end position="809"/>
    </location>
</feature>
<dbReference type="AlphaFoldDB" id="A0A060T0K1"/>
<gene>
    <name evidence="3" type="ORF">BN946_scf184947.g2</name>
</gene>
<feature type="domain" description="Fungal-type protein kinase" evidence="2">
    <location>
        <begin position="266"/>
        <end position="642"/>
    </location>
</feature>
<evidence type="ECO:0000256" key="1">
    <source>
        <dbReference type="SAM" id="MobiDB-lite"/>
    </source>
</evidence>
<comment type="caution">
    <text evidence="3">The sequence shown here is derived from an EMBL/GenBank/DDBJ whole genome shotgun (WGS) entry which is preliminary data.</text>
</comment>
<dbReference type="EMBL" id="CCBP010000626">
    <property type="protein sequence ID" value="CDO78064.1"/>
    <property type="molecule type" value="Genomic_DNA"/>
</dbReference>
<dbReference type="Pfam" id="PF17667">
    <property type="entry name" value="Pkinase_fungal"/>
    <property type="match status" value="1"/>
</dbReference>
<feature type="compositionally biased region" description="Low complexity" evidence="1">
    <location>
        <begin position="155"/>
        <end position="166"/>
    </location>
</feature>
<dbReference type="HOGENOM" id="CLU_011584_0_1_1"/>
<dbReference type="SUPFAM" id="SSF56112">
    <property type="entry name" value="Protein kinase-like (PK-like)"/>
    <property type="match status" value="1"/>
</dbReference>
<dbReference type="Proteomes" id="UP000029665">
    <property type="component" value="Unassembled WGS sequence"/>
</dbReference>
<feature type="compositionally biased region" description="Basic and acidic residues" evidence="1">
    <location>
        <begin position="785"/>
        <end position="809"/>
    </location>
</feature>
<dbReference type="InterPro" id="IPR040976">
    <property type="entry name" value="Pkinase_fungal"/>
</dbReference>
<feature type="region of interest" description="Disordered" evidence="1">
    <location>
        <begin position="135"/>
        <end position="182"/>
    </location>
</feature>
<reference evidence="3" key="1">
    <citation type="submission" date="2014-01" db="EMBL/GenBank/DDBJ databases">
        <title>The genome of the white-rot fungus Pycnoporus cinnabarinus: a basidiomycete model with a versatile arsenal for lignocellulosic biomass breakdown.</title>
        <authorList>
            <person name="Levasseur A."/>
            <person name="Lomascolo A."/>
            <person name="Ruiz-Duenas F.J."/>
            <person name="Uzan E."/>
            <person name="Piumi F."/>
            <person name="Kues U."/>
            <person name="Ram A.F.J."/>
            <person name="Murat C."/>
            <person name="Haon M."/>
            <person name="Benoit I."/>
            <person name="Arfi Y."/>
            <person name="Chevret D."/>
            <person name="Drula E."/>
            <person name="Kwon M.J."/>
            <person name="Gouret P."/>
            <person name="Lesage-Meessen L."/>
            <person name="Lombard V."/>
            <person name="Mariette J."/>
            <person name="Noirot C."/>
            <person name="Park J."/>
            <person name="Patyshakuliyeva A."/>
            <person name="Wieneger R.A.B."/>
            <person name="Wosten H.A.B."/>
            <person name="Martin F."/>
            <person name="Coutinho P.M."/>
            <person name="de Vries R."/>
            <person name="Martinez A.T."/>
            <person name="Klopp C."/>
            <person name="Pontarotti P."/>
            <person name="Henrissat B."/>
            <person name="Record E."/>
        </authorList>
    </citation>
    <scope>NUCLEOTIDE SEQUENCE [LARGE SCALE GENOMIC DNA]</scope>
    <source>
        <strain evidence="3">BRFM137</strain>
    </source>
</reference>